<keyword evidence="6" id="KW-0238">DNA-binding</keyword>
<evidence type="ECO:0000256" key="8">
    <source>
        <dbReference type="ARBA" id="ARBA00023242"/>
    </source>
</evidence>
<reference evidence="12" key="1">
    <citation type="submission" date="2021-02" db="EMBL/GenBank/DDBJ databases">
        <authorList>
            <person name="Nowell W R."/>
        </authorList>
    </citation>
    <scope>NUCLEOTIDE SEQUENCE</scope>
</reference>
<dbReference type="Pfam" id="PF02892">
    <property type="entry name" value="zf-BED"/>
    <property type="match status" value="1"/>
</dbReference>
<keyword evidence="2" id="KW-0479">Metal-binding</keyword>
<dbReference type="InterPro" id="IPR012337">
    <property type="entry name" value="RNaseH-like_sf"/>
</dbReference>
<protein>
    <recommendedName>
        <fullName evidence="11">BED-type domain-containing protein</fullName>
    </recommendedName>
</protein>
<dbReference type="InterPro" id="IPR052035">
    <property type="entry name" value="ZnF_BED_domain_contain"/>
</dbReference>
<keyword evidence="7" id="KW-0804">Transcription</keyword>
<feature type="region of interest" description="Disordered" evidence="10">
    <location>
        <begin position="603"/>
        <end position="641"/>
    </location>
</feature>
<evidence type="ECO:0000256" key="10">
    <source>
        <dbReference type="SAM" id="MobiDB-lite"/>
    </source>
</evidence>
<evidence type="ECO:0000256" key="9">
    <source>
        <dbReference type="PROSITE-ProRule" id="PRU00027"/>
    </source>
</evidence>
<name>A0A8S2EVA2_9BILA</name>
<dbReference type="GO" id="GO:0046983">
    <property type="term" value="F:protein dimerization activity"/>
    <property type="evidence" value="ECO:0007669"/>
    <property type="project" value="InterPro"/>
</dbReference>
<dbReference type="InterPro" id="IPR036236">
    <property type="entry name" value="Znf_C2H2_sf"/>
</dbReference>
<comment type="subcellular location">
    <subcellularLocation>
        <location evidence="1">Nucleus</location>
    </subcellularLocation>
</comment>
<evidence type="ECO:0000256" key="1">
    <source>
        <dbReference type="ARBA" id="ARBA00004123"/>
    </source>
</evidence>
<dbReference type="SUPFAM" id="SSF57667">
    <property type="entry name" value="beta-beta-alpha zinc fingers"/>
    <property type="match status" value="1"/>
</dbReference>
<organism evidence="12 14">
    <name type="scientific">Didymodactylos carnosus</name>
    <dbReference type="NCBI Taxonomy" id="1234261"/>
    <lineage>
        <taxon>Eukaryota</taxon>
        <taxon>Metazoa</taxon>
        <taxon>Spiralia</taxon>
        <taxon>Gnathifera</taxon>
        <taxon>Rotifera</taxon>
        <taxon>Eurotatoria</taxon>
        <taxon>Bdelloidea</taxon>
        <taxon>Philodinida</taxon>
        <taxon>Philodinidae</taxon>
        <taxon>Didymodactylos</taxon>
    </lineage>
</organism>
<keyword evidence="4" id="KW-0862">Zinc</keyword>
<dbReference type="PROSITE" id="PS50808">
    <property type="entry name" value="ZF_BED"/>
    <property type="match status" value="1"/>
</dbReference>
<keyword evidence="3 9" id="KW-0863">Zinc-finger</keyword>
<evidence type="ECO:0000313" key="14">
    <source>
        <dbReference type="Proteomes" id="UP000677228"/>
    </source>
</evidence>
<feature type="region of interest" description="Disordered" evidence="10">
    <location>
        <begin position="1"/>
        <end position="38"/>
    </location>
</feature>
<dbReference type="GO" id="GO:0009791">
    <property type="term" value="P:post-embryonic development"/>
    <property type="evidence" value="ECO:0007669"/>
    <property type="project" value="UniProtKB-ARBA"/>
</dbReference>
<evidence type="ECO:0000256" key="2">
    <source>
        <dbReference type="ARBA" id="ARBA00022723"/>
    </source>
</evidence>
<dbReference type="InterPro" id="IPR003656">
    <property type="entry name" value="Znf_BED"/>
</dbReference>
<dbReference type="Pfam" id="PF05699">
    <property type="entry name" value="Dimer_Tnp_hAT"/>
    <property type="match status" value="1"/>
</dbReference>
<dbReference type="AlphaFoldDB" id="A0A8S2EVA2"/>
<feature type="compositionally biased region" description="Acidic residues" evidence="10">
    <location>
        <begin position="344"/>
        <end position="362"/>
    </location>
</feature>
<sequence>MTGSPKSQKKRERSAAAPGPSTSVSDAATDQVENINQDNTIAVAQEENENVVNKTTDEEKQLKSNVWDFAKKVTPNMAQCQKCKLLIKTIHGGTTTLRKHLINRHNLTQLAIRPSIHRKQVHSLTRERKTRLDHLVKLAIFEDGRSFGDFRKSGMKKFLDEALPGYHPPHRNQVQRELKRLHGVHMSRLKQTLKNVTNVALTSDFWSDRRNNSYLCLTGHYMDTDVSMKSTVLHFQSYSQRHFAQNIAAEVNTRLRELGIDKKITSVTCDGAQNMQNAFDTIDQIDRLWCVAHRLHLTICNGLGLWKKFKKQHGESDKMDIADNDLLDIQTPFDESQSQNTSNDDMELSEASEDEEDIDDDEDEENLDLIFDSWDEQVLTAEDVNIEIEDDNNEEQIEITKRKVVETMQKCRSLIKIVRRSQIFTLFINDEKNRLNVPRRLIVDCITRWNSTYLALKALLEHKQVLINLFDNKCQLKLSTKQKEKLTASQLSSDEWTIIIHLIEILEPFQLATQLLSGSQYPTIGICLFVLRNLKDFLETESDNESYTMTRLKSCLAKSMNHYFNDKDEQHLLLIMYGYFDPLGYSVLTTKEKTKIERELKQKCKEHEKSQNSTATVSPSASSIVRTTADKSKPKTKQNNEKISQLDKFLNSIDKNVSNCKLHPKTISEEIAFYGSLARKHPRTGAIQFWKLYGTQMPLLKTMAQGFLSTPGTSVPSESAFSLSAYIARKERARLSVENLSYTVFLQDKLR</sequence>
<evidence type="ECO:0000256" key="4">
    <source>
        <dbReference type="ARBA" id="ARBA00022833"/>
    </source>
</evidence>
<dbReference type="EMBL" id="CAJNOK010017436">
    <property type="protein sequence ID" value="CAF1263921.1"/>
    <property type="molecule type" value="Genomic_DNA"/>
</dbReference>
<dbReference type="GO" id="GO:0005634">
    <property type="term" value="C:nucleus"/>
    <property type="evidence" value="ECO:0007669"/>
    <property type="project" value="UniProtKB-SubCell"/>
</dbReference>
<evidence type="ECO:0000256" key="5">
    <source>
        <dbReference type="ARBA" id="ARBA00023015"/>
    </source>
</evidence>
<dbReference type="SUPFAM" id="SSF53098">
    <property type="entry name" value="Ribonuclease H-like"/>
    <property type="match status" value="1"/>
</dbReference>
<gene>
    <name evidence="12" type="ORF">OVA965_LOCUS26863</name>
    <name evidence="13" type="ORF">TMI583_LOCUS27604</name>
</gene>
<dbReference type="Proteomes" id="UP000682733">
    <property type="component" value="Unassembled WGS sequence"/>
</dbReference>
<dbReference type="GO" id="GO:0003677">
    <property type="term" value="F:DNA binding"/>
    <property type="evidence" value="ECO:0007669"/>
    <property type="project" value="UniProtKB-KW"/>
</dbReference>
<dbReference type="SMART" id="SM00614">
    <property type="entry name" value="ZnF_BED"/>
    <property type="match status" value="1"/>
</dbReference>
<feature type="domain" description="BED-type" evidence="11">
    <location>
        <begin position="61"/>
        <end position="105"/>
    </location>
</feature>
<evidence type="ECO:0000313" key="12">
    <source>
        <dbReference type="EMBL" id="CAF1263921.1"/>
    </source>
</evidence>
<feature type="region of interest" description="Disordered" evidence="10">
    <location>
        <begin position="333"/>
        <end position="362"/>
    </location>
</feature>
<keyword evidence="5" id="KW-0805">Transcription regulation</keyword>
<dbReference type="PANTHER" id="PTHR46481:SF10">
    <property type="entry name" value="ZINC FINGER BED DOMAIN-CONTAINING PROTEIN 39"/>
    <property type="match status" value="1"/>
</dbReference>
<evidence type="ECO:0000256" key="6">
    <source>
        <dbReference type="ARBA" id="ARBA00023125"/>
    </source>
</evidence>
<dbReference type="Proteomes" id="UP000677228">
    <property type="component" value="Unassembled WGS sequence"/>
</dbReference>
<evidence type="ECO:0000256" key="3">
    <source>
        <dbReference type="ARBA" id="ARBA00022771"/>
    </source>
</evidence>
<dbReference type="InterPro" id="IPR008906">
    <property type="entry name" value="HATC_C_dom"/>
</dbReference>
<evidence type="ECO:0000259" key="11">
    <source>
        <dbReference type="PROSITE" id="PS50808"/>
    </source>
</evidence>
<feature type="compositionally biased region" description="Polar residues" evidence="10">
    <location>
        <begin position="333"/>
        <end position="343"/>
    </location>
</feature>
<dbReference type="GO" id="GO:0008270">
    <property type="term" value="F:zinc ion binding"/>
    <property type="evidence" value="ECO:0007669"/>
    <property type="project" value="UniProtKB-KW"/>
</dbReference>
<keyword evidence="8" id="KW-0539">Nucleus</keyword>
<evidence type="ECO:0000313" key="13">
    <source>
        <dbReference type="EMBL" id="CAF4070290.1"/>
    </source>
</evidence>
<comment type="caution">
    <text evidence="12">The sequence shown here is derived from an EMBL/GenBank/DDBJ whole genome shotgun (WGS) entry which is preliminary data.</text>
</comment>
<accession>A0A8S2EVA2</accession>
<evidence type="ECO:0000256" key="7">
    <source>
        <dbReference type="ARBA" id="ARBA00023163"/>
    </source>
</evidence>
<feature type="compositionally biased region" description="Polar residues" evidence="10">
    <location>
        <begin position="20"/>
        <end position="38"/>
    </location>
</feature>
<dbReference type="PANTHER" id="PTHR46481">
    <property type="entry name" value="ZINC FINGER BED DOMAIN-CONTAINING PROTEIN 4"/>
    <property type="match status" value="1"/>
</dbReference>
<feature type="compositionally biased region" description="Polar residues" evidence="10">
    <location>
        <begin position="611"/>
        <end position="626"/>
    </location>
</feature>
<dbReference type="EMBL" id="CAJOBA010038992">
    <property type="protein sequence ID" value="CAF4070290.1"/>
    <property type="molecule type" value="Genomic_DNA"/>
</dbReference>
<proteinExistence type="predicted"/>